<protein>
    <submittedName>
        <fullName evidence="2">Protein of uncharacterized function (DUF1254)</fullName>
    </submittedName>
</protein>
<feature type="domain" description="DUF1254" evidence="1">
    <location>
        <begin position="12"/>
        <end position="58"/>
    </location>
</feature>
<dbReference type="SUPFAM" id="SSF160935">
    <property type="entry name" value="VPA0735-like"/>
    <property type="match status" value="1"/>
</dbReference>
<evidence type="ECO:0000313" key="2">
    <source>
        <dbReference type="EMBL" id="STQ12186.1"/>
    </source>
</evidence>
<dbReference type="InterPro" id="IPR037050">
    <property type="entry name" value="DUF1254_sf"/>
</dbReference>
<dbReference type="Proteomes" id="UP000255106">
    <property type="component" value="Unassembled WGS sequence"/>
</dbReference>
<dbReference type="InterPro" id="IPR010679">
    <property type="entry name" value="DUF1254"/>
</dbReference>
<dbReference type="Pfam" id="PF06863">
    <property type="entry name" value="DUF1254"/>
    <property type="match status" value="1"/>
</dbReference>
<gene>
    <name evidence="2" type="ORF">NCTC10005_04970</name>
</gene>
<evidence type="ECO:0000259" key="1">
    <source>
        <dbReference type="Pfam" id="PF06863"/>
    </source>
</evidence>
<dbReference type="Gene3D" id="2.60.40.1610">
    <property type="entry name" value="Domain of unknown function DUF1254"/>
    <property type="match status" value="1"/>
</dbReference>
<organism evidence="2 3">
    <name type="scientific">Enterobacter cloacae</name>
    <dbReference type="NCBI Taxonomy" id="550"/>
    <lineage>
        <taxon>Bacteria</taxon>
        <taxon>Pseudomonadati</taxon>
        <taxon>Pseudomonadota</taxon>
        <taxon>Gammaproteobacteria</taxon>
        <taxon>Enterobacterales</taxon>
        <taxon>Enterobacteriaceae</taxon>
        <taxon>Enterobacter</taxon>
        <taxon>Enterobacter cloacae complex</taxon>
    </lineage>
</organism>
<name>A0A377M269_ENTCL</name>
<accession>A0A377M269</accession>
<sequence length="89" mass="9781">MNGGMVPVAPMGQLSMLTDYIKPEETFVTCPNQDVAYGLGFFELDKEPVVLQVPDFGDPLLGLRHLMMHEPIKLVTSVSPMALNLAFIC</sequence>
<evidence type="ECO:0000313" key="3">
    <source>
        <dbReference type="Proteomes" id="UP000255106"/>
    </source>
</evidence>
<reference evidence="2 3" key="1">
    <citation type="submission" date="2018-06" db="EMBL/GenBank/DDBJ databases">
        <authorList>
            <consortium name="Pathogen Informatics"/>
            <person name="Doyle S."/>
        </authorList>
    </citation>
    <scope>NUCLEOTIDE SEQUENCE [LARGE SCALE GENOMIC DNA]</scope>
    <source>
        <strain evidence="2 3">NCTC10005</strain>
    </source>
</reference>
<dbReference type="EMBL" id="UGJB01000004">
    <property type="protein sequence ID" value="STQ12186.1"/>
    <property type="molecule type" value="Genomic_DNA"/>
</dbReference>
<dbReference type="AlphaFoldDB" id="A0A377M269"/>
<proteinExistence type="predicted"/>